<dbReference type="Proteomes" id="UP001589799">
    <property type="component" value="Unassembled WGS sequence"/>
</dbReference>
<evidence type="ECO:0000313" key="3">
    <source>
        <dbReference type="Proteomes" id="UP001589799"/>
    </source>
</evidence>
<feature type="region of interest" description="Disordered" evidence="1">
    <location>
        <begin position="46"/>
        <end position="71"/>
    </location>
</feature>
<keyword evidence="3" id="KW-1185">Reference proteome</keyword>
<evidence type="ECO:0000256" key="1">
    <source>
        <dbReference type="SAM" id="MobiDB-lite"/>
    </source>
</evidence>
<gene>
    <name evidence="2" type="ORF">ACFFII_02145</name>
</gene>
<comment type="caution">
    <text evidence="2">The sequence shown here is derived from an EMBL/GenBank/DDBJ whole genome shotgun (WGS) entry which is preliminary data.</text>
</comment>
<sequence length="94" mass="10363">LTAPMIAVKVRVQREGEVVHLVVHGITDLSGELASVGMCEGSADGVLQERERKSRNTSAVREPHAGSSTGLRARNMYVRDLHLDTIKVKPRDFR</sequence>
<proteinExistence type="predicted"/>
<organism evidence="2 3">
    <name type="scientific">Paracoccus niistensis</name>
    <dbReference type="NCBI Taxonomy" id="632935"/>
    <lineage>
        <taxon>Bacteria</taxon>
        <taxon>Pseudomonadati</taxon>
        <taxon>Pseudomonadota</taxon>
        <taxon>Alphaproteobacteria</taxon>
        <taxon>Rhodobacterales</taxon>
        <taxon>Paracoccaceae</taxon>
        <taxon>Paracoccus</taxon>
    </lineage>
</organism>
<reference evidence="2 3" key="1">
    <citation type="submission" date="2024-09" db="EMBL/GenBank/DDBJ databases">
        <authorList>
            <person name="Sun Q."/>
            <person name="Mori K."/>
        </authorList>
    </citation>
    <scope>NUCLEOTIDE SEQUENCE [LARGE SCALE GENOMIC DNA]</scope>
    <source>
        <strain evidence="2 3">KCTC 22789</strain>
    </source>
</reference>
<dbReference type="RefSeq" id="WP_377697242.1">
    <property type="nucleotide sequence ID" value="NZ_JBHLWE010000007.1"/>
</dbReference>
<accession>A0ABV6I007</accession>
<protein>
    <submittedName>
        <fullName evidence="2">Uncharacterized protein</fullName>
    </submittedName>
</protein>
<name>A0ABV6I007_9RHOB</name>
<feature type="non-terminal residue" evidence="2">
    <location>
        <position position="1"/>
    </location>
</feature>
<dbReference type="EMBL" id="JBHLWE010000007">
    <property type="protein sequence ID" value="MFC0339563.1"/>
    <property type="molecule type" value="Genomic_DNA"/>
</dbReference>
<evidence type="ECO:0000313" key="2">
    <source>
        <dbReference type="EMBL" id="MFC0339563.1"/>
    </source>
</evidence>